<reference evidence="4 5" key="1">
    <citation type="journal article" date="2019" name="Genome Biol. Evol.">
        <title>Whole-Genome Sequencing of the Giant Devil Catfish, Bagarius yarrelli.</title>
        <authorList>
            <person name="Jiang W."/>
            <person name="Lv Y."/>
            <person name="Cheng L."/>
            <person name="Yang K."/>
            <person name="Chao B."/>
            <person name="Wang X."/>
            <person name="Li Y."/>
            <person name="Pan X."/>
            <person name="You X."/>
            <person name="Zhang Y."/>
            <person name="Yang J."/>
            <person name="Li J."/>
            <person name="Zhang X."/>
            <person name="Liu S."/>
            <person name="Sun C."/>
            <person name="Yang J."/>
            <person name="Shi Q."/>
        </authorList>
    </citation>
    <scope>NUCLEOTIDE SEQUENCE [LARGE SCALE GENOMIC DNA]</scope>
    <source>
        <strain evidence="4">JWS20170419001</strain>
        <tissue evidence="4">Muscle</tissue>
    </source>
</reference>
<dbReference type="SMART" id="SM00131">
    <property type="entry name" value="KU"/>
    <property type="match status" value="2"/>
</dbReference>
<dbReference type="GO" id="GO:0005615">
    <property type="term" value="C:extracellular space"/>
    <property type="evidence" value="ECO:0007669"/>
    <property type="project" value="TreeGrafter"/>
</dbReference>
<dbReference type="Proteomes" id="UP000319801">
    <property type="component" value="Unassembled WGS sequence"/>
</dbReference>
<dbReference type="InterPro" id="IPR002223">
    <property type="entry name" value="Kunitz_BPTI"/>
</dbReference>
<dbReference type="AlphaFoldDB" id="A0A556TPN4"/>
<evidence type="ECO:0000256" key="1">
    <source>
        <dbReference type="ARBA" id="ARBA00023157"/>
    </source>
</evidence>
<dbReference type="PANTHER" id="PTHR10083">
    <property type="entry name" value="KUNITZ-TYPE PROTEASE INHIBITOR-RELATED"/>
    <property type="match status" value="1"/>
</dbReference>
<feature type="chain" id="PRO_5021958778" evidence="2">
    <location>
        <begin position="21"/>
        <end position="152"/>
    </location>
</feature>
<dbReference type="PRINTS" id="PR00759">
    <property type="entry name" value="BASICPTASE"/>
</dbReference>
<keyword evidence="2" id="KW-0732">Signal</keyword>
<feature type="domain" description="BPTI/Kunitz inhibitor" evidence="3">
    <location>
        <begin position="23"/>
        <end position="73"/>
    </location>
</feature>
<dbReference type="Gene3D" id="4.10.410.10">
    <property type="entry name" value="Pancreatic trypsin inhibitor Kunitz domain"/>
    <property type="match status" value="2"/>
</dbReference>
<dbReference type="PROSITE" id="PS00280">
    <property type="entry name" value="BPTI_KUNITZ_1"/>
    <property type="match status" value="1"/>
</dbReference>
<dbReference type="InterPro" id="IPR036880">
    <property type="entry name" value="Kunitz_BPTI_sf"/>
</dbReference>
<comment type="caution">
    <text evidence="4">The sequence shown here is derived from an EMBL/GenBank/DDBJ whole genome shotgun (WGS) entry which is preliminary data.</text>
</comment>
<dbReference type="EMBL" id="VCAZ01000009">
    <property type="protein sequence ID" value="TSK31462.1"/>
    <property type="molecule type" value="Genomic_DNA"/>
</dbReference>
<name>A0A556TPN4_BAGYA</name>
<keyword evidence="1" id="KW-1015">Disulfide bond</keyword>
<dbReference type="InterPro" id="IPR020901">
    <property type="entry name" value="Prtase_inh_Kunz-CS"/>
</dbReference>
<keyword evidence="5" id="KW-1185">Reference proteome</keyword>
<evidence type="ECO:0000259" key="3">
    <source>
        <dbReference type="PROSITE" id="PS50279"/>
    </source>
</evidence>
<feature type="domain" description="BPTI/Kunitz inhibitor" evidence="3">
    <location>
        <begin position="83"/>
        <end position="133"/>
    </location>
</feature>
<dbReference type="InterPro" id="IPR050098">
    <property type="entry name" value="TFPI/VKTCI-like"/>
</dbReference>
<dbReference type="PROSITE" id="PS50279">
    <property type="entry name" value="BPTI_KUNITZ_2"/>
    <property type="match status" value="2"/>
</dbReference>
<evidence type="ECO:0000313" key="5">
    <source>
        <dbReference type="Proteomes" id="UP000319801"/>
    </source>
</evidence>
<dbReference type="OrthoDB" id="5950222at2759"/>
<dbReference type="PANTHER" id="PTHR10083:SF374">
    <property type="entry name" value="BPTI_KUNITZ INHIBITOR DOMAIN-CONTAINING PROTEIN"/>
    <property type="match status" value="1"/>
</dbReference>
<dbReference type="SUPFAM" id="SSF57362">
    <property type="entry name" value="BPTI-like"/>
    <property type="match status" value="2"/>
</dbReference>
<proteinExistence type="predicted"/>
<accession>A0A556TPN4</accession>
<protein>
    <submittedName>
        <fullName evidence="4">Tissue factor pathway inhibitor</fullName>
    </submittedName>
</protein>
<organism evidence="4 5">
    <name type="scientific">Bagarius yarrelli</name>
    <name type="common">Goonch</name>
    <name type="synonym">Bagrus yarrelli</name>
    <dbReference type="NCBI Taxonomy" id="175774"/>
    <lineage>
        <taxon>Eukaryota</taxon>
        <taxon>Metazoa</taxon>
        <taxon>Chordata</taxon>
        <taxon>Craniata</taxon>
        <taxon>Vertebrata</taxon>
        <taxon>Euteleostomi</taxon>
        <taxon>Actinopterygii</taxon>
        <taxon>Neopterygii</taxon>
        <taxon>Teleostei</taxon>
        <taxon>Ostariophysi</taxon>
        <taxon>Siluriformes</taxon>
        <taxon>Sisoridae</taxon>
        <taxon>Sisorinae</taxon>
        <taxon>Bagarius</taxon>
    </lineage>
</organism>
<sequence>MEGRFVGFFFILTFIQSSSAFKQRQKVDDGPCLEDVSRFYYNTFTQKCEPFSYGGCDGNANNFRSLMECRKTCDSIPTVPVICRDGLEKGTGNTSFTRYYYDARQKTCKQFEYTGRGGNNNNFVSIDDCMSVCAKPNKPRKASRRIFRKRVE</sequence>
<gene>
    <name evidence="4" type="ORF">Baya_3572</name>
</gene>
<dbReference type="Pfam" id="PF00014">
    <property type="entry name" value="Kunitz_BPTI"/>
    <property type="match status" value="2"/>
</dbReference>
<evidence type="ECO:0000256" key="2">
    <source>
        <dbReference type="SAM" id="SignalP"/>
    </source>
</evidence>
<feature type="signal peptide" evidence="2">
    <location>
        <begin position="1"/>
        <end position="20"/>
    </location>
</feature>
<evidence type="ECO:0000313" key="4">
    <source>
        <dbReference type="EMBL" id="TSK31462.1"/>
    </source>
</evidence>
<dbReference type="GO" id="GO:0004867">
    <property type="term" value="F:serine-type endopeptidase inhibitor activity"/>
    <property type="evidence" value="ECO:0007669"/>
    <property type="project" value="InterPro"/>
</dbReference>